<evidence type="ECO:0000313" key="2">
    <source>
        <dbReference type="EMBL" id="AOE49246.1"/>
    </source>
</evidence>
<gene>
    <name evidence="2" type="ORF">KS2013_522</name>
</gene>
<dbReference type="InterPro" id="IPR011990">
    <property type="entry name" value="TPR-like_helical_dom_sf"/>
</dbReference>
<dbReference type="EMBL" id="CP012418">
    <property type="protein sequence ID" value="AOE49246.1"/>
    <property type="molecule type" value="Genomic_DNA"/>
</dbReference>
<dbReference type="SUPFAM" id="SSF48452">
    <property type="entry name" value="TPR-like"/>
    <property type="match status" value="1"/>
</dbReference>
<sequence length="369" mass="42608" precursor="true">MVNNKKNTQIPAVIFLLLVSPLCFSKQWIPENEDQVILQYKPDQSGKNILEKQSYSDSQNIQELLDKMSSLIELSQLPGNSHYLNVAKNIEREVTSKKYKLSTEQQSQLTLVQANIEQQSHNFRKAIEHLNNIKINSRYYAQSLLIKARLYLIQGNYGSAETSCRSLIPIHIQAGELCSIEVKIYQEAPGLTQPLRLLKRRYNSETSSSSLSRYYFQILATYFLIQEDYIGAEEAFAYDLLNAPSSQWYQWADMVMKNSRPQQVYSALKTIADSTSDNSSLEDGFIVRLARAEKAMKSSDYTYRNLAQQRVKLRQHRNDRLHAADIAYYYIHVVRAPDLAMKWATINWEQVKEPGDRALLRQAKALNYD</sequence>
<accession>A0A1B3B916</accession>
<feature type="chain" id="PRO_5008544028" description="Tetratricopeptide repeat protein" evidence="1">
    <location>
        <begin position="26"/>
        <end position="369"/>
    </location>
</feature>
<evidence type="ECO:0008006" key="4">
    <source>
        <dbReference type="Google" id="ProtNLM"/>
    </source>
</evidence>
<dbReference type="Proteomes" id="UP000094147">
    <property type="component" value="Chromosome"/>
</dbReference>
<proteinExistence type="predicted"/>
<evidence type="ECO:0000313" key="3">
    <source>
        <dbReference type="Proteomes" id="UP000094147"/>
    </source>
</evidence>
<feature type="signal peptide" evidence="1">
    <location>
        <begin position="1"/>
        <end position="25"/>
    </location>
</feature>
<reference evidence="3" key="1">
    <citation type="submission" date="2015-08" db="EMBL/GenBank/DDBJ databases">
        <authorList>
            <person name="Kim K.M."/>
        </authorList>
    </citation>
    <scope>NUCLEOTIDE SEQUENCE [LARGE SCALE GENOMIC DNA]</scope>
    <source>
        <strain evidence="3">KCTC 23892</strain>
    </source>
</reference>
<dbReference type="AlphaFoldDB" id="A0A1B3B916"/>
<organism evidence="2 3">
    <name type="scientific">Kangiella sediminilitoris</name>
    <dbReference type="NCBI Taxonomy" id="1144748"/>
    <lineage>
        <taxon>Bacteria</taxon>
        <taxon>Pseudomonadati</taxon>
        <taxon>Pseudomonadota</taxon>
        <taxon>Gammaproteobacteria</taxon>
        <taxon>Kangiellales</taxon>
        <taxon>Kangiellaceae</taxon>
        <taxon>Kangiella</taxon>
    </lineage>
</organism>
<dbReference type="Pfam" id="PF25058">
    <property type="entry name" value="ARM_TT21"/>
    <property type="match status" value="1"/>
</dbReference>
<protein>
    <recommendedName>
        <fullName evidence="4">Tetratricopeptide repeat protein</fullName>
    </recommendedName>
</protein>
<dbReference type="OrthoDB" id="5761728at2"/>
<name>A0A1B3B916_9GAMM</name>
<dbReference type="STRING" id="1144748.KS2013_522"/>
<keyword evidence="1" id="KW-0732">Signal</keyword>
<keyword evidence="3" id="KW-1185">Reference proteome</keyword>
<evidence type="ECO:0000256" key="1">
    <source>
        <dbReference type="SAM" id="SignalP"/>
    </source>
</evidence>
<dbReference type="KEGG" id="ksd:KS2013_522"/>
<dbReference type="RefSeq" id="WP_068989314.1">
    <property type="nucleotide sequence ID" value="NZ_CP012418.1"/>
</dbReference>